<organism evidence="1 2">
    <name type="scientific">Solanum pennellii</name>
    <name type="common">Tomato</name>
    <name type="synonym">Lycopersicon pennellii</name>
    <dbReference type="NCBI Taxonomy" id="28526"/>
    <lineage>
        <taxon>Eukaryota</taxon>
        <taxon>Viridiplantae</taxon>
        <taxon>Streptophyta</taxon>
        <taxon>Embryophyta</taxon>
        <taxon>Tracheophyta</taxon>
        <taxon>Spermatophyta</taxon>
        <taxon>Magnoliopsida</taxon>
        <taxon>eudicotyledons</taxon>
        <taxon>Gunneridae</taxon>
        <taxon>Pentapetalae</taxon>
        <taxon>asterids</taxon>
        <taxon>lamiids</taxon>
        <taxon>Solanales</taxon>
        <taxon>Solanaceae</taxon>
        <taxon>Solanoideae</taxon>
        <taxon>Solaneae</taxon>
        <taxon>Solanum</taxon>
        <taxon>Solanum subgen. Lycopersicon</taxon>
    </lineage>
</organism>
<reference evidence="1" key="1">
    <citation type="journal article" date="2014" name="Nat. Genet.">
        <title>The genome of the stress-tolerant wild tomato species Solanum pennellii.</title>
        <authorList>
            <person name="Bolger A."/>
            <person name="Scossa F."/>
            <person name="Bolger M.E."/>
            <person name="Lanz C."/>
            <person name="Maumus F."/>
            <person name="Tohge T."/>
            <person name="Quesneville H."/>
            <person name="Alseekh S."/>
            <person name="Sorensen I."/>
            <person name="Lichtenstein G."/>
            <person name="Fich E.A."/>
            <person name="Conte M."/>
            <person name="Keller H."/>
            <person name="Schneeberger K."/>
            <person name="Schwacke R."/>
            <person name="Ofner I."/>
            <person name="Vrebalov J."/>
            <person name="Xu Y."/>
            <person name="Osorio S."/>
            <person name="Aflitos S.A."/>
            <person name="Schijlen E."/>
            <person name="Jimenez-Gomez J.M."/>
            <person name="Ryngajllo M."/>
            <person name="Kimura S."/>
            <person name="Kumar R."/>
            <person name="Koenig D."/>
            <person name="Headland L.R."/>
            <person name="Maloof J.N."/>
            <person name="Sinha N."/>
            <person name="van Ham R.C."/>
            <person name="Lankhorst R.K."/>
            <person name="Mao L."/>
            <person name="Vogel A."/>
            <person name="Arsova B."/>
            <person name="Panstruga R."/>
            <person name="Fei Z."/>
            <person name="Rose J.K."/>
            <person name="Zamir D."/>
            <person name="Carrari F."/>
            <person name="Giovannoni J.J."/>
            <person name="Weigel D."/>
            <person name="Usadel B."/>
            <person name="Fernie A.R."/>
        </authorList>
    </citation>
    <scope>NUCLEOTIDE SEQUENCE [LARGE SCALE GENOMIC DNA]</scope>
    <source>
        <strain evidence="1">cv. LA0716</strain>
    </source>
</reference>
<accession>A0ABM1H0C5</accession>
<dbReference type="Gene3D" id="3.30.200.20">
    <property type="entry name" value="Phosphorylase Kinase, domain 1"/>
    <property type="match status" value="1"/>
</dbReference>
<gene>
    <name evidence="2" type="primary">LOC107022530</name>
</gene>
<proteinExistence type="predicted"/>
<dbReference type="GeneID" id="107022530"/>
<evidence type="ECO:0000313" key="1">
    <source>
        <dbReference type="Proteomes" id="UP000694930"/>
    </source>
</evidence>
<evidence type="ECO:0000313" key="2">
    <source>
        <dbReference type="RefSeq" id="XP_015078609.1"/>
    </source>
</evidence>
<keyword evidence="1" id="KW-1185">Reference proteome</keyword>
<name>A0ABM1H0C5_SOLPN</name>
<protein>
    <submittedName>
        <fullName evidence="2">Serine/threonine-protein kinase HT1-like</fullName>
    </submittedName>
</protein>
<sequence>MILEHDKIESLEVFKEDQDEWTVDLSWLFIGNKFASSSHSRIYKGIYKEREVLLIMVRIPTHKEETGAKLEQQFKAEVHLLLRLYNLNILQDEL</sequence>
<dbReference type="RefSeq" id="XP_015078609.1">
    <property type="nucleotide sequence ID" value="XM_015223123.2"/>
</dbReference>
<reference evidence="2" key="2">
    <citation type="submission" date="2025-08" db="UniProtKB">
        <authorList>
            <consortium name="RefSeq"/>
        </authorList>
    </citation>
    <scope>IDENTIFICATION</scope>
</reference>
<dbReference type="Proteomes" id="UP000694930">
    <property type="component" value="Chromosome 6"/>
</dbReference>